<dbReference type="Proteomes" id="UP000465031">
    <property type="component" value="Chromosome"/>
</dbReference>
<gene>
    <name evidence="1" type="ORF">GSU10_14260</name>
</gene>
<dbReference type="AlphaFoldDB" id="A0AAE6V7K7"/>
<dbReference type="EMBL" id="CP047186">
    <property type="protein sequence ID" value="QHC56674.1"/>
    <property type="molecule type" value="Genomic_DNA"/>
</dbReference>
<accession>A0AAE6V7K7</accession>
<organism evidence="1 2">
    <name type="scientific">Rathayibacter tanaceti</name>
    <dbReference type="NCBI Taxonomy" id="1671680"/>
    <lineage>
        <taxon>Bacteria</taxon>
        <taxon>Bacillati</taxon>
        <taxon>Actinomycetota</taxon>
        <taxon>Actinomycetes</taxon>
        <taxon>Micrococcales</taxon>
        <taxon>Microbacteriaceae</taxon>
        <taxon>Rathayibacter</taxon>
    </lineage>
</organism>
<protein>
    <submittedName>
        <fullName evidence="1">Uncharacterized protein</fullName>
    </submittedName>
</protein>
<reference evidence="2" key="1">
    <citation type="submission" date="2019-12" db="EMBL/GenBank/DDBJ databases">
        <title>Complete and draft genome sequences of new strains and members of some known species of the genus Rathayibacter isolated from plants.</title>
        <authorList>
            <person name="Tarlachkov S.V."/>
            <person name="Starodumova I.P."/>
            <person name="Dorofeeva L.V."/>
            <person name="Prisyazhnaya N.V."/>
            <person name="Leyn S."/>
            <person name="Zlamal J."/>
            <person name="Elan M."/>
            <person name="Osterman A.L."/>
            <person name="Nadler S."/>
            <person name="Subbotin S.A."/>
            <person name="Evtushenko L.I."/>
        </authorList>
    </citation>
    <scope>NUCLEOTIDE SEQUENCE [LARGE SCALE GENOMIC DNA]</scope>
    <source>
        <strain evidence="2">VKM Ac-2761</strain>
    </source>
</reference>
<proteinExistence type="predicted"/>
<sequence>MAPDAPLPPRTDLGPDTRAESIGALVDLLEALRDPRAINSGLAELVSAHALVLLHPSGTVHGSALDGRVTAIDGPSVGPVLSRRLGPL</sequence>
<dbReference type="RefSeq" id="WP_132505312.1">
    <property type="nucleotide sequence ID" value="NZ_CP047186.1"/>
</dbReference>
<evidence type="ECO:0000313" key="2">
    <source>
        <dbReference type="Proteomes" id="UP000465031"/>
    </source>
</evidence>
<dbReference type="KEGG" id="rte:GSU10_14260"/>
<name>A0AAE6V7K7_9MICO</name>
<evidence type="ECO:0000313" key="1">
    <source>
        <dbReference type="EMBL" id="QHC56674.1"/>
    </source>
</evidence>